<dbReference type="InterPro" id="IPR029055">
    <property type="entry name" value="Ntn_hydrolases_N"/>
</dbReference>
<keyword evidence="7" id="KW-1185">Reference proteome</keyword>
<proteinExistence type="inferred from homology"/>
<evidence type="ECO:0000256" key="5">
    <source>
        <dbReference type="SAM" id="SignalP"/>
    </source>
</evidence>
<dbReference type="HOGENOM" id="CLU_017615_0_0_11"/>
<dbReference type="SUPFAM" id="SSF56235">
    <property type="entry name" value="N-terminal nucleophile aminohydrolases (Ntn hydrolases)"/>
    <property type="match status" value="1"/>
</dbReference>
<keyword evidence="2 5" id="KW-0732">Signal</keyword>
<dbReference type="Gene3D" id="2.30.120.10">
    <property type="match status" value="1"/>
</dbReference>
<keyword evidence="3 6" id="KW-0378">Hydrolase</keyword>
<dbReference type="InterPro" id="IPR043147">
    <property type="entry name" value="Penicillin_amidase_A-knob"/>
</dbReference>
<protein>
    <submittedName>
        <fullName evidence="6">Aculeacin-A acylase</fullName>
        <ecNumber evidence="6">3.5.1.-</ecNumber>
    </submittedName>
</protein>
<dbReference type="MEROPS" id="S45.005"/>
<name>W5W2A1_9PSEU</name>
<dbReference type="AlphaFoldDB" id="W5W2A1"/>
<evidence type="ECO:0000256" key="4">
    <source>
        <dbReference type="ARBA" id="ARBA00023145"/>
    </source>
</evidence>
<dbReference type="RefSeq" id="WP_025355483.1">
    <property type="nucleotide sequence ID" value="NZ_CP007155.1"/>
</dbReference>
<dbReference type="GO" id="GO:0017000">
    <property type="term" value="P:antibiotic biosynthetic process"/>
    <property type="evidence" value="ECO:0007669"/>
    <property type="project" value="InterPro"/>
</dbReference>
<comment type="similarity">
    <text evidence="1">Belongs to the peptidase S45 family.</text>
</comment>
<accession>W5W2A1</accession>
<feature type="chain" id="PRO_5004875143" evidence="5">
    <location>
        <begin position="24"/>
        <end position="775"/>
    </location>
</feature>
<dbReference type="eggNOG" id="COG2366">
    <property type="taxonomic scope" value="Bacteria"/>
</dbReference>
<dbReference type="GO" id="GO:0016811">
    <property type="term" value="F:hydrolase activity, acting on carbon-nitrogen (but not peptide) bonds, in linear amides"/>
    <property type="evidence" value="ECO:0007669"/>
    <property type="project" value="InterPro"/>
</dbReference>
<dbReference type="PANTHER" id="PTHR34218:SF3">
    <property type="entry name" value="ACYL-HOMOSERINE LACTONE ACYLASE PVDQ"/>
    <property type="match status" value="1"/>
</dbReference>
<organism evidence="6 7">
    <name type="scientific">Kutzneria albida DSM 43870</name>
    <dbReference type="NCBI Taxonomy" id="1449976"/>
    <lineage>
        <taxon>Bacteria</taxon>
        <taxon>Bacillati</taxon>
        <taxon>Actinomycetota</taxon>
        <taxon>Actinomycetes</taxon>
        <taxon>Pseudonocardiales</taxon>
        <taxon>Pseudonocardiaceae</taxon>
        <taxon>Kutzneria</taxon>
    </lineage>
</organism>
<dbReference type="InterPro" id="IPR023343">
    <property type="entry name" value="Penicillin_amidase_dom1"/>
</dbReference>
<evidence type="ECO:0000313" key="7">
    <source>
        <dbReference type="Proteomes" id="UP000019225"/>
    </source>
</evidence>
<dbReference type="Gene3D" id="1.10.1400.10">
    <property type="match status" value="1"/>
</dbReference>
<dbReference type="EMBL" id="CP007155">
    <property type="protein sequence ID" value="AHH95298.1"/>
    <property type="molecule type" value="Genomic_DNA"/>
</dbReference>
<dbReference type="STRING" id="1449976.KALB_1928"/>
<dbReference type="InterPro" id="IPR043146">
    <property type="entry name" value="Penicillin_amidase_N_B-knob"/>
</dbReference>
<dbReference type="Proteomes" id="UP000019225">
    <property type="component" value="Chromosome"/>
</dbReference>
<dbReference type="Gene3D" id="1.10.439.10">
    <property type="entry name" value="Penicillin Amidohydrolase, domain 1"/>
    <property type="match status" value="1"/>
</dbReference>
<dbReference type="KEGG" id="kal:KALB_1928"/>
<dbReference type="PATRIC" id="fig|1449976.3.peg.1923"/>
<evidence type="ECO:0000313" key="6">
    <source>
        <dbReference type="EMBL" id="AHH95298.1"/>
    </source>
</evidence>
<dbReference type="OrthoDB" id="4759017at2"/>
<dbReference type="PANTHER" id="PTHR34218">
    <property type="entry name" value="PEPTIDASE S45 PENICILLIN AMIDASE"/>
    <property type="match status" value="1"/>
</dbReference>
<sequence>MRFVRALLAALTAVTLTAGTAAATEDGSRGVLIQRTEYGIPHITASGFTDLGHGYGYAFAQDNLCTLADTVLTVTGERSRYLGPDADAGDQLSGPLSNLDSDVFHRSVNDTGQPRRAMAQPAPLGPTRQVRQMISGYVAGVNEYLARTGVANLPDPTCRAKPWVRPITTDDLDLLLYYLNQFGGLDRFQRQIANSAPAAPGTVPHSAVNPDLGSNGIAVGREGSQGGYGVLLANPHFPWLGANRFYQVQLTIPGVLNVSGASLYGLPFVAIGHTEHLAWTHTVSTAQRFTLYELHLVPGDPTSYLVDGKAERMAARTVRVPLPGGGTAARTVHDSRYGPVLGGNWTADTAYAVRGASVDNGRSSNEWLAMAQSDSVAQLRAAQDRYQGIPFVNTMASDSTGTAYYADASVVPHVTDAQAARCVNSPYGKQVYPALTVLDGSTSDCQWGSDPDAVTSGIFGPRANPSLQRADYVTNSNDSFWLTNPAAPITGLPKIYGLSGTQRSPRTRLGLDTIARRLNGTDGLGAPGFSGPTTWQALMGNRNLSGELARDSVVSLCRGQSTLTASNGEQVDVREACTALANWDLRGNLDSRGAVLWRQFWLPATRATDLWTVPFDPAHPATTPNTLNTASPAMRTALADAVQRMRALHVPLDAPLSAAQYTAAAGDDKAVPGCGNGEGCYDITSGLGGAQLLGADGRFPAISFGSSFVMSVELRQSGPVARTLLTYSQSANPDSPHHGDQTDLFGRGLWVQEKFSQAQIVADPHLSTTILRTRG</sequence>
<feature type="signal peptide" evidence="5">
    <location>
        <begin position="1"/>
        <end position="23"/>
    </location>
</feature>
<dbReference type="Gene3D" id="3.60.20.10">
    <property type="entry name" value="Glutamine Phosphoribosylpyrophosphate, subunit 1, domain 1"/>
    <property type="match status" value="1"/>
</dbReference>
<evidence type="ECO:0000256" key="3">
    <source>
        <dbReference type="ARBA" id="ARBA00022801"/>
    </source>
</evidence>
<dbReference type="Pfam" id="PF01804">
    <property type="entry name" value="Penicil_amidase"/>
    <property type="match status" value="1"/>
</dbReference>
<dbReference type="InterPro" id="IPR002692">
    <property type="entry name" value="S45"/>
</dbReference>
<dbReference type="EC" id="3.5.1.-" evidence="6"/>
<evidence type="ECO:0000256" key="1">
    <source>
        <dbReference type="ARBA" id="ARBA00006586"/>
    </source>
</evidence>
<evidence type="ECO:0000256" key="2">
    <source>
        <dbReference type="ARBA" id="ARBA00022729"/>
    </source>
</evidence>
<gene>
    <name evidence="6" type="ORF">KALB_1928</name>
</gene>
<reference evidence="6 7" key="1">
    <citation type="journal article" date="2014" name="BMC Genomics">
        <title>Complete genome sequence of producer of the glycopeptide antibiotic Aculeximycin Kutzneria albida DSM 43870T, a representative of minor genus of Pseudonocardiaceae.</title>
        <authorList>
            <person name="Rebets Y."/>
            <person name="Tokovenko B."/>
            <person name="Lushchyk I."/>
            <person name="Ruckert C."/>
            <person name="Zaburannyi N."/>
            <person name="Bechthold A."/>
            <person name="Kalinowski J."/>
            <person name="Luzhetskyy A."/>
        </authorList>
    </citation>
    <scope>NUCLEOTIDE SEQUENCE [LARGE SCALE GENOMIC DNA]</scope>
    <source>
        <strain evidence="6">DSM 43870</strain>
    </source>
</reference>
<keyword evidence="4" id="KW-0865">Zymogen</keyword>